<dbReference type="InterPro" id="IPR029095">
    <property type="entry name" value="NarX-like_N"/>
</dbReference>
<name>A0ABX2IPW2_9RHOO</name>
<reference evidence="7 8" key="1">
    <citation type="submission" date="2020-06" db="EMBL/GenBank/DDBJ databases">
        <title>Draft genome of Uliginosibacterium sp. IMCC34675.</title>
        <authorList>
            <person name="Song J."/>
        </authorList>
    </citation>
    <scope>NUCLEOTIDE SEQUENCE [LARGE SCALE GENOMIC DNA]</scope>
    <source>
        <strain evidence="7 8">IMCC34675</strain>
    </source>
</reference>
<keyword evidence="4" id="KW-0472">Membrane</keyword>
<evidence type="ECO:0000259" key="6">
    <source>
        <dbReference type="Pfam" id="PF13675"/>
    </source>
</evidence>
<keyword evidence="8" id="KW-1185">Reference proteome</keyword>
<keyword evidence="3" id="KW-1133">Transmembrane helix</keyword>
<dbReference type="Pfam" id="PF13675">
    <property type="entry name" value="PilJ"/>
    <property type="match status" value="1"/>
</dbReference>
<feature type="signal peptide" evidence="5">
    <location>
        <begin position="1"/>
        <end position="24"/>
    </location>
</feature>
<keyword evidence="5" id="KW-0732">Signal</keyword>
<proteinExistence type="predicted"/>
<evidence type="ECO:0000313" key="8">
    <source>
        <dbReference type="Proteomes" id="UP000778523"/>
    </source>
</evidence>
<accession>A0ABX2IPW2</accession>
<evidence type="ECO:0000256" key="1">
    <source>
        <dbReference type="ARBA" id="ARBA00004141"/>
    </source>
</evidence>
<sequence length="276" mass="30155">MCINSRWWALCLILCFPFACSAVAAPSSPAVMTPMEAAGKLRSLAQRQAKLYLQARVGVEQGSAQQRLAESIAEFERCLPIVQAAAQSGSAARSARRIGSEWESFRKALEAPLNGPAASSLSAEAEQISIAAQSLAVQFDLAQESPLYRLVDLASRSDMLAQRLARIYMQMRAGMGGKAAEVDLEQTRKEFKAAFGELAAAAENTPTIRANLEVARQQWMFFELAVNDREKSFEFARRDVATTSERISQIMNESALAYMRLVRDAAPAVASNAGRR</sequence>
<evidence type="ECO:0000256" key="2">
    <source>
        <dbReference type="ARBA" id="ARBA00022692"/>
    </source>
</evidence>
<evidence type="ECO:0000256" key="5">
    <source>
        <dbReference type="SAM" id="SignalP"/>
    </source>
</evidence>
<organism evidence="7 8">
    <name type="scientific">Uliginosibacterium aquaticum</name>
    <dbReference type="NCBI Taxonomy" id="2731212"/>
    <lineage>
        <taxon>Bacteria</taxon>
        <taxon>Pseudomonadati</taxon>
        <taxon>Pseudomonadota</taxon>
        <taxon>Betaproteobacteria</taxon>
        <taxon>Rhodocyclales</taxon>
        <taxon>Zoogloeaceae</taxon>
        <taxon>Uliginosibacterium</taxon>
    </lineage>
</organism>
<evidence type="ECO:0000256" key="3">
    <source>
        <dbReference type="ARBA" id="ARBA00022989"/>
    </source>
</evidence>
<gene>
    <name evidence="7" type="ORF">HJ583_014135</name>
</gene>
<evidence type="ECO:0000256" key="4">
    <source>
        <dbReference type="ARBA" id="ARBA00023136"/>
    </source>
</evidence>
<dbReference type="EMBL" id="JABCSC020000003">
    <property type="protein sequence ID" value="NSL56175.1"/>
    <property type="molecule type" value="Genomic_DNA"/>
</dbReference>
<feature type="domain" description="NarX-like N-terminal" evidence="6">
    <location>
        <begin position="36"/>
        <end position="126"/>
    </location>
</feature>
<dbReference type="RefSeq" id="WP_170022501.1">
    <property type="nucleotide sequence ID" value="NZ_JABCSC020000003.1"/>
</dbReference>
<dbReference type="Proteomes" id="UP000778523">
    <property type="component" value="Unassembled WGS sequence"/>
</dbReference>
<comment type="caution">
    <text evidence="7">The sequence shown here is derived from an EMBL/GenBank/DDBJ whole genome shotgun (WGS) entry which is preliminary data.</text>
</comment>
<keyword evidence="2" id="KW-0812">Transmembrane</keyword>
<protein>
    <submittedName>
        <fullName evidence="7">Type IV pili methyl-accepting chemotaxis transducer N-terminal domain-containing protein</fullName>
    </submittedName>
</protein>
<feature type="chain" id="PRO_5045146570" evidence="5">
    <location>
        <begin position="25"/>
        <end position="276"/>
    </location>
</feature>
<evidence type="ECO:0000313" key="7">
    <source>
        <dbReference type="EMBL" id="NSL56175.1"/>
    </source>
</evidence>
<comment type="subcellular location">
    <subcellularLocation>
        <location evidence="1">Membrane</location>
        <topology evidence="1">Multi-pass membrane protein</topology>
    </subcellularLocation>
</comment>